<name>A9BW39_DELAS</name>
<dbReference type="SUPFAM" id="SSF51306">
    <property type="entry name" value="LexA/Signal peptidase"/>
    <property type="match status" value="1"/>
</dbReference>
<dbReference type="PANTHER" id="PTHR40661">
    <property type="match status" value="1"/>
</dbReference>
<dbReference type="CDD" id="cd06529">
    <property type="entry name" value="S24_LexA-like"/>
    <property type="match status" value="1"/>
</dbReference>
<dbReference type="InterPro" id="IPR010982">
    <property type="entry name" value="Lambda_DNA-bd_dom_sf"/>
</dbReference>
<keyword evidence="2" id="KW-0238">DNA-binding</keyword>
<sequence>MTPGELLQALIAKRGIPSPNALADQIALESGGEASAGSLQSAMSRLQSGKTPRTATMKPIAEFFGLDASVFQTPEAATAAAERLGLIRDEADAPAFAGYPKHQKSKIPVVGTAKMGDDGFYEEFSAIPGAGDGYVEHYSDDKSAYCLRVKGMSMFPAIRDGWYVIVEPNSNPSEGEYVLIKKSDGRRMVKEFLFRRSGSIELMSVNGGARLTLEMHEIQDIQPICAVIPPSKWRPA</sequence>
<dbReference type="InterPro" id="IPR015927">
    <property type="entry name" value="Peptidase_S24_S26A/B/C"/>
</dbReference>
<dbReference type="RefSeq" id="WP_012205055.1">
    <property type="nucleotide sequence ID" value="NC_010002.1"/>
</dbReference>
<dbReference type="Gene3D" id="1.10.260.40">
    <property type="entry name" value="lambda repressor-like DNA-binding domains"/>
    <property type="match status" value="1"/>
</dbReference>
<evidence type="ECO:0000256" key="1">
    <source>
        <dbReference type="ARBA" id="ARBA00023015"/>
    </source>
</evidence>
<dbReference type="EMBL" id="CP000884">
    <property type="protein sequence ID" value="ABX35855.1"/>
    <property type="molecule type" value="Genomic_DNA"/>
</dbReference>
<dbReference type="PANTHER" id="PTHR40661:SF3">
    <property type="entry name" value="FELS-1 PROPHAGE TRANSCRIPTIONAL REGULATOR"/>
    <property type="match status" value="1"/>
</dbReference>
<dbReference type="InterPro" id="IPR039418">
    <property type="entry name" value="LexA-like"/>
</dbReference>
<gene>
    <name evidence="5" type="ordered locus">Daci_3217</name>
</gene>
<evidence type="ECO:0000256" key="2">
    <source>
        <dbReference type="ARBA" id="ARBA00023125"/>
    </source>
</evidence>
<keyword evidence="6" id="KW-1185">Reference proteome</keyword>
<dbReference type="InterPro" id="IPR036286">
    <property type="entry name" value="LexA/Signal_pep-like_sf"/>
</dbReference>
<evidence type="ECO:0000256" key="3">
    <source>
        <dbReference type="ARBA" id="ARBA00023163"/>
    </source>
</evidence>
<dbReference type="GO" id="GO:0003677">
    <property type="term" value="F:DNA binding"/>
    <property type="evidence" value="ECO:0007669"/>
    <property type="project" value="UniProtKB-KW"/>
</dbReference>
<proteinExistence type="predicted"/>
<dbReference type="Proteomes" id="UP000000784">
    <property type="component" value="Chromosome"/>
</dbReference>
<reference evidence="5 6" key="1">
    <citation type="journal article" date="2004" name="Appl. Environ. Microbiol.">
        <title>Mineralization of individual congeners of linear alkylbenzenesulfonate by defined pairs of heterotrophic bacteria.</title>
        <authorList>
            <person name="Schleheck D."/>
            <person name="Knepper T.P."/>
            <person name="Fischer K."/>
            <person name="Cook A.M."/>
        </authorList>
    </citation>
    <scope>NUCLEOTIDE SEQUENCE [LARGE SCALE GENOMIC DNA]</scope>
    <source>
        <strain evidence="6">DSM 14801 / SPH-1</strain>
    </source>
</reference>
<dbReference type="GeneID" id="24117353"/>
<evidence type="ECO:0000313" key="6">
    <source>
        <dbReference type="Proteomes" id="UP000000784"/>
    </source>
</evidence>
<dbReference type="Gene3D" id="2.10.109.10">
    <property type="entry name" value="Umud Fragment, subunit A"/>
    <property type="match status" value="1"/>
</dbReference>
<protein>
    <submittedName>
        <fullName evidence="5">Putative phage repressor</fullName>
    </submittedName>
</protein>
<keyword evidence="3" id="KW-0804">Transcription</keyword>
<dbReference type="AlphaFoldDB" id="A9BW39"/>
<organism evidence="5 6">
    <name type="scientific">Delftia acidovorans (strain DSM 14801 / SPH-1)</name>
    <dbReference type="NCBI Taxonomy" id="398578"/>
    <lineage>
        <taxon>Bacteria</taxon>
        <taxon>Pseudomonadati</taxon>
        <taxon>Pseudomonadota</taxon>
        <taxon>Betaproteobacteria</taxon>
        <taxon>Burkholderiales</taxon>
        <taxon>Comamonadaceae</taxon>
        <taxon>Delftia</taxon>
    </lineage>
</organism>
<evidence type="ECO:0000259" key="4">
    <source>
        <dbReference type="Pfam" id="PF00717"/>
    </source>
</evidence>
<dbReference type="Pfam" id="PF00717">
    <property type="entry name" value="Peptidase_S24"/>
    <property type="match status" value="1"/>
</dbReference>
<keyword evidence="1" id="KW-0805">Transcription regulation</keyword>
<evidence type="ECO:0000313" key="5">
    <source>
        <dbReference type="EMBL" id="ABX35855.1"/>
    </source>
</evidence>
<dbReference type="KEGG" id="dac:Daci_3217"/>
<dbReference type="eggNOG" id="COG2932">
    <property type="taxonomic scope" value="Bacteria"/>
</dbReference>
<reference evidence="6" key="2">
    <citation type="submission" date="2007-11" db="EMBL/GenBank/DDBJ databases">
        <title>Complete sequence of Delftia acidovorans DSM 14801 / SPH-1.</title>
        <authorList>
            <person name="Copeland A."/>
            <person name="Lucas S."/>
            <person name="Lapidus A."/>
            <person name="Barry K."/>
            <person name="Glavina del Rio T."/>
            <person name="Dalin E."/>
            <person name="Tice H."/>
            <person name="Pitluck S."/>
            <person name="Lowry S."/>
            <person name="Clum A."/>
            <person name="Schmutz J."/>
            <person name="Larimer F."/>
            <person name="Land M."/>
            <person name="Hauser L."/>
            <person name="Kyrpides N."/>
            <person name="Kim E."/>
            <person name="Schleheck D."/>
            <person name="Richardson P."/>
        </authorList>
    </citation>
    <scope>NUCLEOTIDE SEQUENCE [LARGE SCALE GENOMIC DNA]</scope>
    <source>
        <strain evidence="6">DSM 14801 / SPH-1</strain>
    </source>
</reference>
<accession>A9BW39</accession>
<dbReference type="HOGENOM" id="CLU_066192_1_6_4"/>
<dbReference type="STRING" id="398578.Daci_3217"/>
<feature type="domain" description="Peptidase S24/S26A/S26B/S26C" evidence="4">
    <location>
        <begin position="139"/>
        <end position="207"/>
    </location>
</feature>